<feature type="coiled-coil region" evidence="1">
    <location>
        <begin position="528"/>
        <end position="555"/>
    </location>
</feature>
<gene>
    <name evidence="3" type="ORF">EV197_1572</name>
</gene>
<dbReference type="AlphaFoldDB" id="A0A4Q7PIT4"/>
<organism evidence="3 4">
    <name type="scientific">Aquimarina brevivitae</name>
    <dbReference type="NCBI Taxonomy" id="323412"/>
    <lineage>
        <taxon>Bacteria</taxon>
        <taxon>Pseudomonadati</taxon>
        <taxon>Bacteroidota</taxon>
        <taxon>Flavobacteriia</taxon>
        <taxon>Flavobacteriales</taxon>
        <taxon>Flavobacteriaceae</taxon>
        <taxon>Aquimarina</taxon>
    </lineage>
</organism>
<feature type="signal peptide" evidence="2">
    <location>
        <begin position="1"/>
        <end position="19"/>
    </location>
</feature>
<evidence type="ECO:0000313" key="3">
    <source>
        <dbReference type="EMBL" id="RZT00336.1"/>
    </source>
</evidence>
<keyword evidence="2" id="KW-0732">Signal</keyword>
<accession>A0A4Q7PIT4</accession>
<keyword evidence="4" id="KW-1185">Reference proteome</keyword>
<evidence type="ECO:0000256" key="2">
    <source>
        <dbReference type="SAM" id="SignalP"/>
    </source>
</evidence>
<comment type="caution">
    <text evidence="3">The sequence shown here is derived from an EMBL/GenBank/DDBJ whole genome shotgun (WGS) entry which is preliminary data.</text>
</comment>
<evidence type="ECO:0000256" key="1">
    <source>
        <dbReference type="SAM" id="Coils"/>
    </source>
</evidence>
<keyword evidence="1" id="KW-0175">Coiled coil</keyword>
<proteinExistence type="predicted"/>
<reference evidence="3 4" key="1">
    <citation type="submission" date="2019-02" db="EMBL/GenBank/DDBJ databases">
        <title>Genomic Encyclopedia of Type Strains, Phase IV (KMG-IV): sequencing the most valuable type-strain genomes for metagenomic binning, comparative biology and taxonomic classification.</title>
        <authorList>
            <person name="Goeker M."/>
        </authorList>
    </citation>
    <scope>NUCLEOTIDE SEQUENCE [LARGE SCALE GENOMIC DNA]</scope>
    <source>
        <strain evidence="3 4">DSM 17196</strain>
    </source>
</reference>
<sequence length="557" mass="60464">MKRIILVSILLLCTRISKAQNINLSNATDYIRVQKAGETDYTRAFGLNGSNHLYIGSVEKTIGNIYFFNKGTDHLMTLNPNGNLGIGTTNPGSRLDILSNTALNQTESFMRFKVSDAPSDYLQIFNITGVSNRFLPAIKGNVQSANISSLIFIGSTDATNDNSSDNSIMRFDTRRSTNDQGITNRSLFQWTNFDQKLMTMSANGNLGIGTISPTSKLEVRGGIKTSYDNNRSITLFTAGDGNAYMNMTGGTANSRFGFQVDGSSKMSLMQNGNLGIGTVNPDVNLHVSKSNGQGNAPIIAGNVATFQSNSAPGYYTSANIISGTEGRASFFFGDKDGGAMGGIRYNNSDNSLSFRTNGGDDKLLITASGNVGIGSTNPDAKLRVQGLHSLARFKTDIDGRFEIQATRSTSNSNITDLVLSSQNHIVLDPNVSGTNGNVGIGTYTPDAKLAVNGTIHSKEVKVDLVGWPDYVFEPEYNLPTLQEVEQHINEKGHLQNIPSAAEVEKEGVQLGEMNAKLLQKIEELTLYMIEQNKKTAQLQKEVEQLKKKNAELEQRIK</sequence>
<evidence type="ECO:0008006" key="5">
    <source>
        <dbReference type="Google" id="ProtNLM"/>
    </source>
</evidence>
<evidence type="ECO:0000313" key="4">
    <source>
        <dbReference type="Proteomes" id="UP000292262"/>
    </source>
</evidence>
<dbReference type="RefSeq" id="WP_130286116.1">
    <property type="nucleotide sequence ID" value="NZ_SGXE01000001.1"/>
</dbReference>
<protein>
    <recommendedName>
        <fullName evidence="5">Endosialidase-like protein</fullName>
    </recommendedName>
</protein>
<dbReference type="Proteomes" id="UP000292262">
    <property type="component" value="Unassembled WGS sequence"/>
</dbReference>
<dbReference type="EMBL" id="SGXE01000001">
    <property type="protein sequence ID" value="RZT00336.1"/>
    <property type="molecule type" value="Genomic_DNA"/>
</dbReference>
<feature type="chain" id="PRO_5020396564" description="Endosialidase-like protein" evidence="2">
    <location>
        <begin position="20"/>
        <end position="557"/>
    </location>
</feature>
<name>A0A4Q7PIT4_9FLAO</name>
<dbReference type="OrthoDB" id="9793307at2"/>